<feature type="transmembrane region" description="Helical" evidence="1">
    <location>
        <begin position="42"/>
        <end position="62"/>
    </location>
</feature>
<gene>
    <name evidence="3" type="ORF">Q5716_01555</name>
</gene>
<organism evidence="3 4">
    <name type="scientific">Antiquaquibacter soli</name>
    <dbReference type="NCBI Taxonomy" id="3064523"/>
    <lineage>
        <taxon>Bacteria</taxon>
        <taxon>Bacillati</taxon>
        <taxon>Actinomycetota</taxon>
        <taxon>Actinomycetes</taxon>
        <taxon>Micrococcales</taxon>
        <taxon>Microbacteriaceae</taxon>
        <taxon>Antiquaquibacter</taxon>
    </lineage>
</organism>
<dbReference type="EMBL" id="JAUQUB010000001">
    <property type="protein sequence ID" value="MDO7880905.1"/>
    <property type="molecule type" value="Genomic_DNA"/>
</dbReference>
<dbReference type="Pfam" id="PF02517">
    <property type="entry name" value="Rce1-like"/>
    <property type="match status" value="1"/>
</dbReference>
<keyword evidence="3" id="KW-0378">Hydrolase</keyword>
<feature type="transmembrane region" description="Helical" evidence="1">
    <location>
        <begin position="235"/>
        <end position="255"/>
    </location>
</feature>
<feature type="transmembrane region" description="Helical" evidence="1">
    <location>
        <begin position="148"/>
        <end position="174"/>
    </location>
</feature>
<keyword evidence="3" id="KW-0645">Protease</keyword>
<protein>
    <submittedName>
        <fullName evidence="3">CPBP family intramembrane metalloprotease</fullName>
        <ecNumber evidence="3">3.4.-.-</ecNumber>
    </submittedName>
</protein>
<keyword evidence="3" id="KW-0482">Metalloprotease</keyword>
<feature type="transmembrane region" description="Helical" evidence="1">
    <location>
        <begin position="99"/>
        <end position="128"/>
    </location>
</feature>
<feature type="transmembrane region" description="Helical" evidence="1">
    <location>
        <begin position="68"/>
        <end position="87"/>
    </location>
</feature>
<reference evidence="3 4" key="1">
    <citation type="submission" date="2023-07" db="EMBL/GenBank/DDBJ databases">
        <title>Protaetiibacter sp. nov WY-16 isolated from soil.</title>
        <authorList>
            <person name="Liu B."/>
            <person name="Wan Y."/>
        </authorList>
    </citation>
    <scope>NUCLEOTIDE SEQUENCE [LARGE SCALE GENOMIC DNA]</scope>
    <source>
        <strain evidence="3 4">WY-16</strain>
    </source>
</reference>
<dbReference type="RefSeq" id="WP_305001330.1">
    <property type="nucleotide sequence ID" value="NZ_JAUQUB010000001.1"/>
</dbReference>
<keyword evidence="4" id="KW-1185">Reference proteome</keyword>
<dbReference type="GO" id="GO:0008237">
    <property type="term" value="F:metallopeptidase activity"/>
    <property type="evidence" value="ECO:0007669"/>
    <property type="project" value="UniProtKB-KW"/>
</dbReference>
<dbReference type="InterPro" id="IPR003675">
    <property type="entry name" value="Rce1/LyrA-like_dom"/>
</dbReference>
<dbReference type="Proteomes" id="UP001241072">
    <property type="component" value="Unassembled WGS sequence"/>
</dbReference>
<sequence length="259" mass="27590">MSASAPAPRSSSDRFGILLERRDDADFPFYDGRPVRLPAWRWMLALAGCVVAYLTLVLPPVATPEQGLAVRLIATGIGVGSVVVAWGRHAASLVRRPRWADLGVLAVFLLLTIISNAVVGLLFAAAGVSTNANSIESTLLDPDPVERVLFFIGFPVQMVLEQLLITVPFLAGLAAISAAGVSRKPAVVVSTLGAAVLFGLLHLHAYDWNVLQCVLAIGVISTLMHLTYVRTKNILVAWAFHVLYDLASFAVIMAGPSPA</sequence>
<keyword evidence="1" id="KW-0812">Transmembrane</keyword>
<proteinExistence type="predicted"/>
<evidence type="ECO:0000313" key="4">
    <source>
        <dbReference type="Proteomes" id="UP001241072"/>
    </source>
</evidence>
<name>A0ABT9BIR6_9MICO</name>
<evidence type="ECO:0000259" key="2">
    <source>
        <dbReference type="Pfam" id="PF02517"/>
    </source>
</evidence>
<keyword evidence="1" id="KW-0472">Membrane</keyword>
<dbReference type="EC" id="3.4.-.-" evidence="3"/>
<feature type="transmembrane region" description="Helical" evidence="1">
    <location>
        <begin position="209"/>
        <end position="228"/>
    </location>
</feature>
<evidence type="ECO:0000256" key="1">
    <source>
        <dbReference type="SAM" id="Phobius"/>
    </source>
</evidence>
<feature type="domain" description="CAAX prenyl protease 2/Lysostaphin resistance protein A-like" evidence="2">
    <location>
        <begin position="148"/>
        <end position="246"/>
    </location>
</feature>
<evidence type="ECO:0000313" key="3">
    <source>
        <dbReference type="EMBL" id="MDO7880905.1"/>
    </source>
</evidence>
<feature type="transmembrane region" description="Helical" evidence="1">
    <location>
        <begin position="186"/>
        <end position="203"/>
    </location>
</feature>
<keyword evidence="1" id="KW-1133">Transmembrane helix</keyword>
<comment type="caution">
    <text evidence="3">The sequence shown here is derived from an EMBL/GenBank/DDBJ whole genome shotgun (WGS) entry which is preliminary data.</text>
</comment>
<accession>A0ABT9BIR6</accession>